<evidence type="ECO:0000256" key="6">
    <source>
        <dbReference type="ARBA" id="ARBA00022603"/>
    </source>
</evidence>
<dbReference type="CDD" id="cd11647">
    <property type="entry name" value="DHP5_DphB"/>
    <property type="match status" value="1"/>
</dbReference>
<sequence length="355" mass="39690">MVLYLIGLGLADEQDITLKGLKAVQSCSKVYLESYTSIMLVDDFQARMVRRLTYPQEALYGQPITLAHRETVELEADEILREAYEGNVAFLVVGDPLSATTHADLILRARQFQAPGASAPTPVPVKIIHNASITTALGSSGLAGYNFGQTVSIPFWSDDWRPDSWLARIGENMALGLHTLCLSDIKVREQSIEDMSRGRLRYQPPRYMLLPQLITQLLAAAREHQVDFLDPERTLAVALCRMGADDTATRRGELVRAGTLAEMLACTEPTEAQRQQDEQDDEAFEEANPTVSEKEMEARREARRVKRAVDFWGEPLHSLVLVGRQLHPMEVEYGRSLALPGSRWAQVARDVYGTH</sequence>
<evidence type="ECO:0000313" key="14">
    <source>
        <dbReference type="Proteomes" id="UP001213623"/>
    </source>
</evidence>
<feature type="domain" description="Tetrapyrrole methylase" evidence="12">
    <location>
        <begin position="3"/>
        <end position="186"/>
    </location>
</feature>
<accession>A0AAF0EPZ2</accession>
<evidence type="ECO:0000256" key="11">
    <source>
        <dbReference type="SAM" id="MobiDB-lite"/>
    </source>
</evidence>
<dbReference type="PANTHER" id="PTHR10882">
    <property type="entry name" value="DIPHTHINE SYNTHASE"/>
    <property type="match status" value="1"/>
</dbReference>
<dbReference type="EC" id="2.1.1.314" evidence="4"/>
<organism evidence="13 14">
    <name type="scientific">Malassezia nana</name>
    <dbReference type="NCBI Taxonomy" id="180528"/>
    <lineage>
        <taxon>Eukaryota</taxon>
        <taxon>Fungi</taxon>
        <taxon>Dikarya</taxon>
        <taxon>Basidiomycota</taxon>
        <taxon>Ustilaginomycotina</taxon>
        <taxon>Malasseziomycetes</taxon>
        <taxon>Malasseziales</taxon>
        <taxon>Malasseziaceae</taxon>
        <taxon>Malassezia</taxon>
    </lineage>
</organism>
<evidence type="ECO:0000256" key="8">
    <source>
        <dbReference type="ARBA" id="ARBA00022691"/>
    </source>
</evidence>
<dbReference type="InterPro" id="IPR004551">
    <property type="entry name" value="Dphthn_synthase"/>
</dbReference>
<evidence type="ECO:0000256" key="2">
    <source>
        <dbReference type="ARBA" id="ARBA00005156"/>
    </source>
</evidence>
<dbReference type="InterPro" id="IPR014776">
    <property type="entry name" value="4pyrrole_Mease_sub2"/>
</dbReference>
<comment type="function">
    <text evidence="1">S-adenosyl-L-methionine-dependent methyltransferase that catalyzes four methylations of the modified target histidine residue in translation elongation factor 2 (EF-2), to form an intermediate called diphthine methyl ester. The four successive methylation reactions represent the second step of diphthamide biosynthesis.</text>
</comment>
<protein>
    <recommendedName>
        <fullName evidence="4">diphthine methyl ester synthase</fullName>
        <ecNumber evidence="4">2.1.1.314</ecNumber>
    </recommendedName>
</protein>
<keyword evidence="6 13" id="KW-0489">Methyltransferase</keyword>
<keyword evidence="5" id="KW-0488">Methylation</keyword>
<evidence type="ECO:0000256" key="1">
    <source>
        <dbReference type="ARBA" id="ARBA00004006"/>
    </source>
</evidence>
<evidence type="ECO:0000256" key="9">
    <source>
        <dbReference type="ARBA" id="ARBA00035662"/>
    </source>
</evidence>
<dbReference type="Proteomes" id="UP001213623">
    <property type="component" value="Chromosome 7"/>
</dbReference>
<evidence type="ECO:0000259" key="12">
    <source>
        <dbReference type="Pfam" id="PF00590"/>
    </source>
</evidence>
<keyword evidence="8" id="KW-0949">S-adenosyl-L-methionine</keyword>
<dbReference type="PANTHER" id="PTHR10882:SF0">
    <property type="entry name" value="DIPHTHINE METHYL ESTER SYNTHASE"/>
    <property type="match status" value="1"/>
</dbReference>
<evidence type="ECO:0000256" key="3">
    <source>
        <dbReference type="ARBA" id="ARBA00006729"/>
    </source>
</evidence>
<proteinExistence type="inferred from homology"/>
<comment type="pathway">
    <text evidence="2">Protein modification; peptidyl-diphthamide biosynthesis.</text>
</comment>
<dbReference type="Gene3D" id="3.40.1010.10">
    <property type="entry name" value="Cobalt-precorrin-4 Transmethylase, Domain 1"/>
    <property type="match status" value="1"/>
</dbReference>
<evidence type="ECO:0000256" key="5">
    <source>
        <dbReference type="ARBA" id="ARBA00022481"/>
    </source>
</evidence>
<dbReference type="SUPFAM" id="SSF53790">
    <property type="entry name" value="Tetrapyrrole methylase"/>
    <property type="match status" value="1"/>
</dbReference>
<comment type="similarity">
    <text evidence="3">Belongs to the diphthine synthase family.</text>
</comment>
<evidence type="ECO:0000313" key="13">
    <source>
        <dbReference type="EMBL" id="WFD28661.1"/>
    </source>
</evidence>
<dbReference type="GO" id="GO:0032259">
    <property type="term" value="P:methylation"/>
    <property type="evidence" value="ECO:0007669"/>
    <property type="project" value="UniProtKB-KW"/>
</dbReference>
<dbReference type="InterPro" id="IPR000878">
    <property type="entry name" value="4pyrrol_Mease"/>
</dbReference>
<evidence type="ECO:0000256" key="4">
    <source>
        <dbReference type="ARBA" id="ARBA00011927"/>
    </source>
</evidence>
<evidence type="ECO:0000256" key="7">
    <source>
        <dbReference type="ARBA" id="ARBA00022679"/>
    </source>
</evidence>
<reference evidence="13" key="1">
    <citation type="submission" date="2023-03" db="EMBL/GenBank/DDBJ databases">
        <title>Mating type loci evolution in Malassezia.</title>
        <authorList>
            <person name="Coelho M.A."/>
        </authorList>
    </citation>
    <scope>NUCLEOTIDE SEQUENCE</scope>
    <source>
        <strain evidence="13">CBS 9557</strain>
    </source>
</reference>
<dbReference type="InterPro" id="IPR014777">
    <property type="entry name" value="4pyrrole_Mease_sub1"/>
</dbReference>
<gene>
    <name evidence="13" type="primary">DPH5</name>
    <name evidence="13" type="ORF">MNAN1_003674</name>
</gene>
<feature type="region of interest" description="Disordered" evidence="11">
    <location>
        <begin position="269"/>
        <end position="297"/>
    </location>
</feature>
<dbReference type="NCBIfam" id="TIGR00522">
    <property type="entry name" value="dph5"/>
    <property type="match status" value="1"/>
</dbReference>
<dbReference type="EMBL" id="CP119898">
    <property type="protein sequence ID" value="WFD28661.1"/>
    <property type="molecule type" value="Genomic_DNA"/>
</dbReference>
<dbReference type="GO" id="GO:0141133">
    <property type="term" value="F:diphthine methyl ester synthase activity"/>
    <property type="evidence" value="ECO:0007669"/>
    <property type="project" value="UniProtKB-EC"/>
</dbReference>
<comment type="similarity">
    <text evidence="9">In the N-terminal section; belongs to the precorrin methyltransferase family.</text>
</comment>
<dbReference type="AlphaFoldDB" id="A0AAF0EPZ2"/>
<evidence type="ECO:0000256" key="10">
    <source>
        <dbReference type="ARBA" id="ARBA00048752"/>
    </source>
</evidence>
<comment type="catalytic activity">
    <reaction evidence="10">
        <text>2-[(3S)-amino-3-carboxypropyl]-L-histidyl-[translation elongation factor 2] + 4 S-adenosyl-L-methionine = diphthine methyl ester-[translation elongation factor 2] + 4 S-adenosyl-L-homocysteine + 3 H(+)</text>
        <dbReference type="Rhea" id="RHEA:42652"/>
        <dbReference type="Rhea" id="RHEA-COMP:9749"/>
        <dbReference type="Rhea" id="RHEA-COMP:10173"/>
        <dbReference type="ChEBI" id="CHEBI:15378"/>
        <dbReference type="ChEBI" id="CHEBI:57856"/>
        <dbReference type="ChEBI" id="CHEBI:59789"/>
        <dbReference type="ChEBI" id="CHEBI:73995"/>
        <dbReference type="ChEBI" id="CHEBI:79005"/>
        <dbReference type="EC" id="2.1.1.314"/>
    </reaction>
</comment>
<keyword evidence="14" id="KW-1185">Reference proteome</keyword>
<dbReference type="InterPro" id="IPR035996">
    <property type="entry name" value="4pyrrol_Methylase_sf"/>
</dbReference>
<dbReference type="Gene3D" id="3.30.950.10">
    <property type="entry name" value="Methyltransferase, Cobalt-precorrin-4 Transmethylase, Domain 2"/>
    <property type="match status" value="1"/>
</dbReference>
<keyword evidence="7 13" id="KW-0808">Transferase</keyword>
<dbReference type="Pfam" id="PF00590">
    <property type="entry name" value="TP_methylase"/>
    <property type="match status" value="1"/>
</dbReference>
<name>A0AAF0EPZ2_9BASI</name>
<dbReference type="GO" id="GO:0017183">
    <property type="term" value="P:protein histidyl modification to diphthamide"/>
    <property type="evidence" value="ECO:0007669"/>
    <property type="project" value="InterPro"/>
</dbReference>